<evidence type="ECO:0000256" key="2">
    <source>
        <dbReference type="ARBA" id="ARBA00010168"/>
    </source>
</evidence>
<keyword evidence="10 12" id="KW-0464">Manganese</keyword>
<dbReference type="InterPro" id="IPR036024">
    <property type="entry name" value="Somatomedin_B-like_dom_sf"/>
</dbReference>
<dbReference type="AlphaFoldDB" id="A0AAN8KBW2"/>
<dbReference type="InterPro" id="IPR037227">
    <property type="entry name" value="EndoU-like"/>
</dbReference>
<dbReference type="InterPro" id="IPR001212">
    <property type="entry name" value="Somatomedin_B_dom"/>
</dbReference>
<dbReference type="GO" id="GO:0046872">
    <property type="term" value="F:metal ion binding"/>
    <property type="evidence" value="ECO:0007669"/>
    <property type="project" value="UniProtKB-UniRule"/>
</dbReference>
<protein>
    <recommendedName>
        <fullName evidence="12">Uridylate-specific endoribonuclease</fullName>
        <ecNumber evidence="12">4.6.1.-</ecNumber>
    </recommendedName>
</protein>
<feature type="chain" id="PRO_5042668691" description="Uridylate-specific endoribonuclease" evidence="12">
    <location>
        <begin position="24"/>
        <end position="348"/>
    </location>
</feature>
<dbReference type="SUPFAM" id="SSF142877">
    <property type="entry name" value="EndoU-like"/>
    <property type="match status" value="1"/>
</dbReference>
<comment type="caution">
    <text evidence="15">The sequence shown here is derived from an EMBL/GenBank/DDBJ whole genome shotgun (WGS) entry which is preliminary data.</text>
</comment>
<evidence type="ECO:0000313" key="15">
    <source>
        <dbReference type="EMBL" id="KAK6195774.1"/>
    </source>
</evidence>
<evidence type="ECO:0000256" key="11">
    <source>
        <dbReference type="ARBA" id="ARBA00023239"/>
    </source>
</evidence>
<dbReference type="InterPro" id="IPR039787">
    <property type="entry name" value="ENDOU"/>
</dbReference>
<dbReference type="GO" id="GO:0004521">
    <property type="term" value="F:RNA endonuclease activity"/>
    <property type="evidence" value="ECO:0007669"/>
    <property type="project" value="UniProtKB-UniRule"/>
</dbReference>
<keyword evidence="11" id="KW-0456">Lyase</keyword>
<organism evidence="15 16">
    <name type="scientific">Patella caerulea</name>
    <name type="common">Rayed Mediterranean limpet</name>
    <dbReference type="NCBI Taxonomy" id="87958"/>
    <lineage>
        <taxon>Eukaryota</taxon>
        <taxon>Metazoa</taxon>
        <taxon>Spiralia</taxon>
        <taxon>Lophotrochozoa</taxon>
        <taxon>Mollusca</taxon>
        <taxon>Gastropoda</taxon>
        <taxon>Patellogastropoda</taxon>
        <taxon>Patelloidea</taxon>
        <taxon>Patellidae</taxon>
        <taxon>Patella</taxon>
    </lineage>
</organism>
<dbReference type="GO" id="GO:0003723">
    <property type="term" value="F:RNA binding"/>
    <property type="evidence" value="ECO:0007669"/>
    <property type="project" value="UniProtKB-UniRule"/>
</dbReference>
<keyword evidence="4 12" id="KW-0540">Nuclease</keyword>
<dbReference type="PROSITE" id="PS50958">
    <property type="entry name" value="SMB_2"/>
    <property type="match status" value="1"/>
</dbReference>
<name>A0AAN8KBW2_PATCE</name>
<dbReference type="Pfam" id="PF01033">
    <property type="entry name" value="Somatomedin_B"/>
    <property type="match status" value="1"/>
</dbReference>
<dbReference type="CDD" id="cd21159">
    <property type="entry name" value="XendoU"/>
    <property type="match status" value="1"/>
</dbReference>
<evidence type="ECO:0000259" key="13">
    <source>
        <dbReference type="PROSITE" id="PS50958"/>
    </source>
</evidence>
<dbReference type="PANTHER" id="PTHR12439">
    <property type="entry name" value="PLACENTAL PROTEIN 11-RELATED"/>
    <property type="match status" value="1"/>
</dbReference>
<keyword evidence="12" id="KW-0732">Signal</keyword>
<dbReference type="SUPFAM" id="SSF90188">
    <property type="entry name" value="Somatomedin B domain"/>
    <property type="match status" value="1"/>
</dbReference>
<evidence type="ECO:0000256" key="10">
    <source>
        <dbReference type="ARBA" id="ARBA00023211"/>
    </source>
</evidence>
<evidence type="ECO:0000313" key="16">
    <source>
        <dbReference type="Proteomes" id="UP001347796"/>
    </source>
</evidence>
<dbReference type="InterPro" id="IPR018998">
    <property type="entry name" value="EndoU_C"/>
</dbReference>
<dbReference type="GO" id="GO:0016787">
    <property type="term" value="F:hydrolase activity"/>
    <property type="evidence" value="ECO:0007669"/>
    <property type="project" value="UniProtKB-KW"/>
</dbReference>
<comment type="subunit">
    <text evidence="3 12">Monomer.</text>
</comment>
<evidence type="ECO:0000256" key="7">
    <source>
        <dbReference type="ARBA" id="ARBA00022801"/>
    </source>
</evidence>
<reference evidence="15 16" key="1">
    <citation type="submission" date="2024-01" db="EMBL/GenBank/DDBJ databases">
        <title>The genome of the rayed Mediterranean limpet Patella caerulea (Linnaeus, 1758).</title>
        <authorList>
            <person name="Anh-Thu Weber A."/>
            <person name="Halstead-Nussloch G."/>
        </authorList>
    </citation>
    <scope>NUCLEOTIDE SEQUENCE [LARGE SCALE GENOMIC DNA]</scope>
    <source>
        <strain evidence="15">AATW-2023a</strain>
        <tissue evidence="15">Whole specimen</tissue>
    </source>
</reference>
<evidence type="ECO:0000259" key="14">
    <source>
        <dbReference type="PROSITE" id="PS51959"/>
    </source>
</evidence>
<evidence type="ECO:0000256" key="4">
    <source>
        <dbReference type="ARBA" id="ARBA00022722"/>
    </source>
</evidence>
<dbReference type="PROSITE" id="PS00524">
    <property type="entry name" value="SMB_1"/>
    <property type="match status" value="1"/>
</dbReference>
<sequence length="348" mass="39447">MAYPKNQLALCFCILLICQSASSSVSHRNDCNTRCDDGYGPGYACYCNTECEVHNNCCSDYWTLCKAGGGVAHTQAPHTQAPYVPVNVNQYNIAQVLWDADINRLGAGDLKVNYQGHTGLGPSSDHAYYPLFSYVNEVKLSAPTYRALLNLWDNYATSQYTHEVTTFQKQSEINAFLNAVMKTNVMQITYHYLKDNHYITGDQTAFKHQLQTLWFDHYSRYSGGPKGSSGFEHVFLGEFKGSSVSGFHNWLRFYKLEKSGRIDYKGYISKKEPFLVEFTFTWDGKWKPMSSFFIGSSPEFDMALSTICILSEPNRACSYTIERQRFRIQNYDNASVSGLQVASAYPKT</sequence>
<feature type="signal peptide" evidence="12">
    <location>
        <begin position="1"/>
        <end position="23"/>
    </location>
</feature>
<keyword evidence="7 12" id="KW-0378">Hydrolase</keyword>
<proteinExistence type="inferred from homology"/>
<comment type="catalytic activity">
    <reaction evidence="12">
        <text>ribonucleotidyl-uridine-RNA = a 5'-end dephospho-uridine-RNA + a 3'-end 2',3'-cyclophospho-ribonucleotide-RNA</text>
        <dbReference type="Rhea" id="RHEA:67792"/>
        <dbReference type="Rhea" id="RHEA-COMP:10464"/>
        <dbReference type="Rhea" id="RHEA-COMP:17354"/>
        <dbReference type="Rhea" id="RHEA-COMP:17356"/>
        <dbReference type="ChEBI" id="CHEBI:83064"/>
        <dbReference type="ChEBI" id="CHEBI:173117"/>
        <dbReference type="ChEBI" id="CHEBI:173224"/>
    </reaction>
</comment>
<dbReference type="Gene3D" id="4.10.410.20">
    <property type="match status" value="1"/>
</dbReference>
<evidence type="ECO:0000256" key="1">
    <source>
        <dbReference type="ARBA" id="ARBA00001936"/>
    </source>
</evidence>
<keyword evidence="9" id="KW-1015">Disulfide bond</keyword>
<dbReference type="EMBL" id="JAZGQO010000001">
    <property type="protein sequence ID" value="KAK6195774.1"/>
    <property type="molecule type" value="Genomic_DNA"/>
</dbReference>
<dbReference type="PANTHER" id="PTHR12439:SF42">
    <property type="entry name" value="ENDORIBONUCLEASE-RELATED"/>
    <property type="match status" value="1"/>
</dbReference>
<evidence type="ECO:0000256" key="8">
    <source>
        <dbReference type="ARBA" id="ARBA00022884"/>
    </source>
</evidence>
<dbReference type="GO" id="GO:0016829">
    <property type="term" value="F:lyase activity"/>
    <property type="evidence" value="ECO:0007669"/>
    <property type="project" value="UniProtKB-KW"/>
</dbReference>
<evidence type="ECO:0000256" key="9">
    <source>
        <dbReference type="ARBA" id="ARBA00023157"/>
    </source>
</evidence>
<gene>
    <name evidence="15" type="ORF">SNE40_001131</name>
</gene>
<evidence type="ECO:0000256" key="12">
    <source>
        <dbReference type="RuleBase" id="RU367085"/>
    </source>
</evidence>
<feature type="domain" description="SMB" evidence="13">
    <location>
        <begin position="27"/>
        <end position="72"/>
    </location>
</feature>
<keyword evidence="8 12" id="KW-0694">RNA-binding</keyword>
<comment type="similarity">
    <text evidence="2 12">Belongs to the ENDOU family.</text>
</comment>
<dbReference type="EC" id="4.6.1.-" evidence="12"/>
<comment type="cofactor">
    <cofactor evidence="1 12">
        <name>Mn(2+)</name>
        <dbReference type="ChEBI" id="CHEBI:29035"/>
    </cofactor>
</comment>
<dbReference type="Proteomes" id="UP001347796">
    <property type="component" value="Unassembled WGS sequence"/>
</dbReference>
<accession>A0AAN8KBW2</accession>
<dbReference type="PROSITE" id="PS51959">
    <property type="entry name" value="ENDOU"/>
    <property type="match status" value="1"/>
</dbReference>
<evidence type="ECO:0000256" key="3">
    <source>
        <dbReference type="ARBA" id="ARBA00011245"/>
    </source>
</evidence>
<dbReference type="Pfam" id="PF09412">
    <property type="entry name" value="XendoU"/>
    <property type="match status" value="1"/>
</dbReference>
<feature type="domain" description="EndoU" evidence="14">
    <location>
        <begin position="86"/>
        <end position="348"/>
    </location>
</feature>
<keyword evidence="5 12" id="KW-0479">Metal-binding</keyword>
<evidence type="ECO:0000256" key="6">
    <source>
        <dbReference type="ARBA" id="ARBA00022759"/>
    </source>
</evidence>
<evidence type="ECO:0000256" key="5">
    <source>
        <dbReference type="ARBA" id="ARBA00022723"/>
    </source>
</evidence>
<keyword evidence="16" id="KW-1185">Reference proteome</keyword>
<keyword evidence="6 12" id="KW-0255">Endonuclease</keyword>